<accession>A0AAV5RBP2</accession>
<feature type="region of interest" description="Disordered" evidence="1">
    <location>
        <begin position="241"/>
        <end position="266"/>
    </location>
</feature>
<sequence length="266" mass="31362">MEDYCDYSETEPSRFFLYSRNNLRNIDTRLRPDSFPEKKHLFDMANFSSLYLSDDNRFENYKKTGEVVLKELDDTVGTWEEYFQTKFYPTVDEIREKDRKKYIDYDDEACLISDIVPTIMGNLDRLYALNPYSRFNVEEEKRLYENVYDLWTNGGCKDCEVPAWFEYMDDRGIRIKLMTMKTAKQQKKAQAIIQGEEMQAKLTGNKHLLDFIEKLNNEIRIEPEPKPEVLKIVKPTAKANVTKAKTTTSKVTKPKVTRKTTKSVKD</sequence>
<evidence type="ECO:0000313" key="3">
    <source>
        <dbReference type="Proteomes" id="UP001378960"/>
    </source>
</evidence>
<dbReference type="EMBL" id="BTGB01000009">
    <property type="protein sequence ID" value="GMM48940.1"/>
    <property type="molecule type" value="Genomic_DNA"/>
</dbReference>
<keyword evidence="3" id="KW-1185">Reference proteome</keyword>
<feature type="compositionally biased region" description="Basic residues" evidence="1">
    <location>
        <begin position="252"/>
        <end position="266"/>
    </location>
</feature>
<comment type="caution">
    <text evidence="2">The sequence shown here is derived from an EMBL/GenBank/DDBJ whole genome shotgun (WGS) entry which is preliminary data.</text>
</comment>
<protein>
    <submittedName>
        <fullName evidence="2">Uncharacterized protein</fullName>
    </submittedName>
</protein>
<name>A0AAV5RBP2_PICKL</name>
<gene>
    <name evidence="2" type="ORF">DAPK24_055380</name>
</gene>
<dbReference type="AlphaFoldDB" id="A0AAV5RBP2"/>
<reference evidence="2 3" key="1">
    <citation type="journal article" date="2023" name="Elife">
        <title>Identification of key yeast species and microbe-microbe interactions impacting larval growth of Drosophila in the wild.</title>
        <authorList>
            <person name="Mure A."/>
            <person name="Sugiura Y."/>
            <person name="Maeda R."/>
            <person name="Honda K."/>
            <person name="Sakurai N."/>
            <person name="Takahashi Y."/>
            <person name="Watada M."/>
            <person name="Katoh T."/>
            <person name="Gotoh A."/>
            <person name="Gotoh Y."/>
            <person name="Taniguchi I."/>
            <person name="Nakamura K."/>
            <person name="Hayashi T."/>
            <person name="Katayama T."/>
            <person name="Uemura T."/>
            <person name="Hattori Y."/>
        </authorList>
    </citation>
    <scope>NUCLEOTIDE SEQUENCE [LARGE SCALE GENOMIC DNA]</scope>
    <source>
        <strain evidence="2 3">PK-24</strain>
    </source>
</reference>
<evidence type="ECO:0000256" key="1">
    <source>
        <dbReference type="SAM" id="MobiDB-lite"/>
    </source>
</evidence>
<organism evidence="2 3">
    <name type="scientific">Pichia kluyveri</name>
    <name type="common">Yeast</name>
    <dbReference type="NCBI Taxonomy" id="36015"/>
    <lineage>
        <taxon>Eukaryota</taxon>
        <taxon>Fungi</taxon>
        <taxon>Dikarya</taxon>
        <taxon>Ascomycota</taxon>
        <taxon>Saccharomycotina</taxon>
        <taxon>Pichiomycetes</taxon>
        <taxon>Pichiales</taxon>
        <taxon>Pichiaceae</taxon>
        <taxon>Pichia</taxon>
    </lineage>
</organism>
<evidence type="ECO:0000313" key="2">
    <source>
        <dbReference type="EMBL" id="GMM48940.1"/>
    </source>
</evidence>
<proteinExistence type="predicted"/>
<feature type="compositionally biased region" description="Low complexity" evidence="1">
    <location>
        <begin position="241"/>
        <end position="251"/>
    </location>
</feature>
<dbReference type="Proteomes" id="UP001378960">
    <property type="component" value="Unassembled WGS sequence"/>
</dbReference>